<keyword evidence="3" id="KW-1185">Reference proteome</keyword>
<dbReference type="RefSeq" id="WP_413269139.1">
    <property type="nucleotide sequence ID" value="NZ_JBHFNQ010000034.1"/>
</dbReference>
<feature type="compositionally biased region" description="Polar residues" evidence="1">
    <location>
        <begin position="1"/>
        <end position="10"/>
    </location>
</feature>
<organism evidence="2 3">
    <name type="scientific">Floridaenema aerugineum BLCC-F46</name>
    <dbReference type="NCBI Taxonomy" id="3153654"/>
    <lineage>
        <taxon>Bacteria</taxon>
        <taxon>Bacillati</taxon>
        <taxon>Cyanobacteriota</taxon>
        <taxon>Cyanophyceae</taxon>
        <taxon>Oscillatoriophycideae</taxon>
        <taxon>Aerosakkonematales</taxon>
        <taxon>Aerosakkonemataceae</taxon>
        <taxon>Floridanema</taxon>
        <taxon>Floridanema aerugineum</taxon>
    </lineage>
</organism>
<dbReference type="Proteomes" id="UP001576774">
    <property type="component" value="Unassembled WGS sequence"/>
</dbReference>
<dbReference type="EMBL" id="JBHFNQ010000034">
    <property type="protein sequence ID" value="MFB2875997.1"/>
    <property type="molecule type" value="Genomic_DNA"/>
</dbReference>
<proteinExistence type="predicted"/>
<reference evidence="2 3" key="1">
    <citation type="submission" date="2024-09" db="EMBL/GenBank/DDBJ databases">
        <title>Floridaenema gen nov. (Aerosakkonemataceae, Aerosakkonematales ord. nov., Cyanobacteria) from benthic tropical and subtropical fresh waters, with the description of four new species.</title>
        <authorList>
            <person name="Moretto J.A."/>
            <person name="Berthold D.E."/>
            <person name="Lefler F.W."/>
            <person name="Huang I.-S."/>
            <person name="Laughinghouse H. IV."/>
        </authorList>
    </citation>
    <scope>NUCLEOTIDE SEQUENCE [LARGE SCALE GENOMIC DNA]</scope>
    <source>
        <strain evidence="2 3">BLCC-F46</strain>
    </source>
</reference>
<gene>
    <name evidence="2" type="ORF">ACE1CC_03800</name>
</gene>
<sequence>MSLPSPTDFFSKSYEGGDRTSLTSQIKGAIVSTVIQGSDYNKKTS</sequence>
<protein>
    <submittedName>
        <fullName evidence="2">Uncharacterized protein</fullName>
    </submittedName>
</protein>
<evidence type="ECO:0000313" key="3">
    <source>
        <dbReference type="Proteomes" id="UP001576774"/>
    </source>
</evidence>
<name>A0ABV4X0M5_9CYAN</name>
<evidence type="ECO:0000313" key="2">
    <source>
        <dbReference type="EMBL" id="MFB2875997.1"/>
    </source>
</evidence>
<feature type="region of interest" description="Disordered" evidence="1">
    <location>
        <begin position="1"/>
        <end position="20"/>
    </location>
</feature>
<evidence type="ECO:0000256" key="1">
    <source>
        <dbReference type="SAM" id="MobiDB-lite"/>
    </source>
</evidence>
<accession>A0ABV4X0M5</accession>
<comment type="caution">
    <text evidence="2">The sequence shown here is derived from an EMBL/GenBank/DDBJ whole genome shotgun (WGS) entry which is preliminary data.</text>
</comment>